<feature type="binding site" evidence="4">
    <location>
        <position position="11"/>
    </location>
    <ligand>
        <name>a divalent metal cation</name>
        <dbReference type="ChEBI" id="CHEBI:60240"/>
        <label>1</label>
    </ligand>
</feature>
<evidence type="ECO:0000313" key="6">
    <source>
        <dbReference type="Proteomes" id="UP001174909"/>
    </source>
</evidence>
<feature type="binding site" evidence="4">
    <location>
        <position position="159"/>
    </location>
    <ligand>
        <name>a divalent metal cation</name>
        <dbReference type="ChEBI" id="CHEBI:60240"/>
        <label>2</label>
    </ligand>
</feature>
<evidence type="ECO:0000256" key="1">
    <source>
        <dbReference type="ARBA" id="ARBA00009275"/>
    </source>
</evidence>
<dbReference type="CDD" id="cd01310">
    <property type="entry name" value="TatD_DNAse"/>
    <property type="match status" value="1"/>
</dbReference>
<evidence type="ECO:0000256" key="3">
    <source>
        <dbReference type="ARBA" id="ARBA00022801"/>
    </source>
</evidence>
<organism evidence="5 6">
    <name type="scientific">Geodia barretti</name>
    <name type="common">Barrett's horny sponge</name>
    <dbReference type="NCBI Taxonomy" id="519541"/>
    <lineage>
        <taxon>Eukaryota</taxon>
        <taxon>Metazoa</taxon>
        <taxon>Porifera</taxon>
        <taxon>Demospongiae</taxon>
        <taxon>Heteroscleromorpha</taxon>
        <taxon>Tetractinellida</taxon>
        <taxon>Astrophorina</taxon>
        <taxon>Geodiidae</taxon>
        <taxon>Geodia</taxon>
    </lineage>
</organism>
<feature type="binding site" evidence="4">
    <location>
        <position position="13"/>
    </location>
    <ligand>
        <name>a divalent metal cation</name>
        <dbReference type="ChEBI" id="CHEBI:60240"/>
        <label>1</label>
    </ligand>
</feature>
<dbReference type="AlphaFoldDB" id="A0AA35T1K5"/>
<dbReference type="Gene3D" id="3.20.20.140">
    <property type="entry name" value="Metal-dependent hydrolases"/>
    <property type="match status" value="1"/>
</dbReference>
<name>A0AA35T1K5_GEOBA</name>
<dbReference type="PIRSF" id="PIRSF005902">
    <property type="entry name" value="DNase_TatD"/>
    <property type="match status" value="1"/>
</dbReference>
<feature type="binding site" evidence="4">
    <location>
        <position position="98"/>
    </location>
    <ligand>
        <name>a divalent metal cation</name>
        <dbReference type="ChEBI" id="CHEBI:60240"/>
        <label>1</label>
    </ligand>
</feature>
<dbReference type="PANTHER" id="PTHR46124:SF2">
    <property type="entry name" value="D-AMINOACYL-TRNA DEACYLASE"/>
    <property type="match status" value="1"/>
</dbReference>
<keyword evidence="3 5" id="KW-0378">Hydrolase</keyword>
<gene>
    <name evidence="5" type="ORF">GBAR_LOCUS21559</name>
</gene>
<dbReference type="Proteomes" id="UP001174909">
    <property type="component" value="Unassembled WGS sequence"/>
</dbReference>
<dbReference type="GO" id="GO:0046872">
    <property type="term" value="F:metal ion binding"/>
    <property type="evidence" value="ECO:0007669"/>
    <property type="project" value="UniProtKB-KW"/>
</dbReference>
<comment type="caution">
    <text evidence="5">The sequence shown here is derived from an EMBL/GenBank/DDBJ whole genome shotgun (WGS) entry which is preliminary data.</text>
</comment>
<dbReference type="Pfam" id="PF01026">
    <property type="entry name" value="TatD_DNase"/>
    <property type="match status" value="1"/>
</dbReference>
<keyword evidence="6" id="KW-1185">Reference proteome</keyword>
<dbReference type="InterPro" id="IPR001130">
    <property type="entry name" value="TatD-like"/>
</dbReference>
<dbReference type="PANTHER" id="PTHR46124">
    <property type="entry name" value="D-AMINOACYL-TRNA DEACYLASE"/>
    <property type="match status" value="1"/>
</dbReference>
<dbReference type="InterPro" id="IPR032466">
    <property type="entry name" value="Metal_Hydrolase"/>
</dbReference>
<proteinExistence type="inferred from homology"/>
<protein>
    <submittedName>
        <fullName evidence="5">Uncharacterized metal-dependent hydrolase YabD</fullName>
    </submittedName>
</protein>
<evidence type="ECO:0000256" key="2">
    <source>
        <dbReference type="ARBA" id="ARBA00022723"/>
    </source>
</evidence>
<evidence type="ECO:0000313" key="5">
    <source>
        <dbReference type="EMBL" id="CAI8038661.1"/>
    </source>
</evidence>
<accession>A0AA35T1K5</accession>
<dbReference type="GO" id="GO:0016788">
    <property type="term" value="F:hydrolase activity, acting on ester bonds"/>
    <property type="evidence" value="ECO:0007669"/>
    <property type="project" value="InterPro"/>
</dbReference>
<dbReference type="SUPFAM" id="SSF51556">
    <property type="entry name" value="Metallo-dependent hydrolases"/>
    <property type="match status" value="1"/>
</dbReference>
<comment type="similarity">
    <text evidence="1">Belongs to the metallo-dependent hydrolases superfamily. TatD-type hydrolase family.</text>
</comment>
<sequence length="271" mass="29874">MPSTPTYCDAHTHLDQYVPEEIPGILERAGEVGVGYILLAGTTIESTERCIALADEHPMFYAGVGIHPMQADDPVDDDAYGRLESLARNNPRVVCISEVGLDYLPTSPDHEVQDQVFRAHIHLAKSLGLPIIFHSRESHPAVFKVLREENAGQVGGAMHYFQGDAETAREAIDCGFFISLARPLTRLQELREVARDIPLENIVLETDAYPQPFKKYRHNWTEPRHLADVAQCLATVKGISVEQVAEVTTANLSRLLGIETPTAPGSSSRVV</sequence>
<keyword evidence="2 4" id="KW-0479">Metal-binding</keyword>
<feature type="binding site" evidence="4">
    <location>
        <position position="207"/>
    </location>
    <ligand>
        <name>a divalent metal cation</name>
        <dbReference type="ChEBI" id="CHEBI:60240"/>
        <label>1</label>
    </ligand>
</feature>
<evidence type="ECO:0000256" key="4">
    <source>
        <dbReference type="PIRSR" id="PIRSR005902-1"/>
    </source>
</evidence>
<reference evidence="5" key="1">
    <citation type="submission" date="2023-03" db="EMBL/GenBank/DDBJ databases">
        <authorList>
            <person name="Steffen K."/>
            <person name="Cardenas P."/>
        </authorList>
    </citation>
    <scope>NUCLEOTIDE SEQUENCE</scope>
</reference>
<dbReference type="GO" id="GO:0005829">
    <property type="term" value="C:cytosol"/>
    <property type="evidence" value="ECO:0007669"/>
    <property type="project" value="TreeGrafter"/>
</dbReference>
<feature type="binding site" evidence="4">
    <location>
        <position position="134"/>
    </location>
    <ligand>
        <name>a divalent metal cation</name>
        <dbReference type="ChEBI" id="CHEBI:60240"/>
        <label>2</label>
    </ligand>
</feature>
<dbReference type="FunFam" id="3.20.20.140:FF:000005">
    <property type="entry name" value="TatD family hydrolase"/>
    <property type="match status" value="1"/>
</dbReference>
<dbReference type="EMBL" id="CASHTH010003003">
    <property type="protein sequence ID" value="CAI8038661.1"/>
    <property type="molecule type" value="Genomic_DNA"/>
</dbReference>